<dbReference type="KEGG" id="ckr:CKR_2574"/>
<name>B9E550_CLOK1</name>
<sequence>MVNPVFTTLMDSLNAQIEALNKSGFKLYDAENRDYFIERIKYDGENIVNIYKLISVIWYNC</sequence>
<reference evidence="2" key="1">
    <citation type="submission" date="2005-09" db="EMBL/GenBank/DDBJ databases">
        <title>Complete genome sequence of Clostridium kluyveri and comparative genomics of Clostridia species.</title>
        <authorList>
            <person name="Inui M."/>
            <person name="Nonaka H."/>
            <person name="Shinoda Y."/>
            <person name="Ikenaga Y."/>
            <person name="Abe M."/>
            <person name="Naito K."/>
            <person name="Vertes A.A."/>
            <person name="Yukawa H."/>
        </authorList>
    </citation>
    <scope>NUCLEOTIDE SEQUENCE [LARGE SCALE GENOMIC DNA]</scope>
    <source>
        <strain evidence="2">NBRC 12016</strain>
    </source>
</reference>
<evidence type="ECO:0000313" key="2">
    <source>
        <dbReference type="Proteomes" id="UP000007969"/>
    </source>
</evidence>
<gene>
    <name evidence="1" type="ordered locus">CKR_2574</name>
</gene>
<dbReference type="Proteomes" id="UP000007969">
    <property type="component" value="Chromosome"/>
</dbReference>
<dbReference type="HOGENOM" id="CLU_2914332_0_0_9"/>
<dbReference type="EMBL" id="AP009049">
    <property type="protein sequence ID" value="BAH07625.1"/>
    <property type="molecule type" value="Genomic_DNA"/>
</dbReference>
<evidence type="ECO:0000313" key="1">
    <source>
        <dbReference type="EMBL" id="BAH07625.1"/>
    </source>
</evidence>
<organism evidence="1 2">
    <name type="scientific">Clostridium kluyveri (strain NBRC 12016)</name>
    <dbReference type="NCBI Taxonomy" id="583346"/>
    <lineage>
        <taxon>Bacteria</taxon>
        <taxon>Bacillati</taxon>
        <taxon>Bacillota</taxon>
        <taxon>Clostridia</taxon>
        <taxon>Eubacteriales</taxon>
        <taxon>Clostridiaceae</taxon>
        <taxon>Clostridium</taxon>
    </lineage>
</organism>
<protein>
    <submittedName>
        <fullName evidence="1">Uncharacterized protein</fullName>
    </submittedName>
</protein>
<proteinExistence type="predicted"/>
<accession>B9E550</accession>
<dbReference type="AlphaFoldDB" id="B9E550"/>
<dbReference type="RefSeq" id="WP_012620804.1">
    <property type="nucleotide sequence ID" value="NC_011837.1"/>
</dbReference>